<proteinExistence type="predicted"/>
<dbReference type="Proteomes" id="UP000022272">
    <property type="component" value="Unassembled WGS sequence"/>
</dbReference>
<name>A0A015Y9N1_BACFG</name>
<dbReference type="AlphaFoldDB" id="A0A015Y9N1"/>
<protein>
    <submittedName>
        <fullName evidence="1">Uncharacterized protein</fullName>
    </submittedName>
</protein>
<dbReference type="PATRIC" id="fig|1339280.3.peg.3666"/>
<reference evidence="1 2" key="1">
    <citation type="submission" date="2014-02" db="EMBL/GenBank/DDBJ databases">
        <authorList>
            <person name="Sears C."/>
            <person name="Carroll K."/>
            <person name="Sack B.R."/>
            <person name="Qadri F."/>
            <person name="Myers L.L."/>
            <person name="Chung G.-T."/>
            <person name="Escheverria P."/>
            <person name="Fraser C.M."/>
            <person name="Sadzewicz L."/>
            <person name="Shefchek K.A."/>
            <person name="Tallon L."/>
            <person name="Das S.P."/>
            <person name="Daugherty S."/>
            <person name="Mongodin E.F."/>
        </authorList>
    </citation>
    <scope>NUCLEOTIDE SEQUENCE [LARGE SCALE GENOMIC DNA]</scope>
    <source>
        <strain evidence="1 2">2-F-2 #4</strain>
    </source>
</reference>
<accession>A0A015Y9N1</accession>
<comment type="caution">
    <text evidence="1">The sequence shown here is derived from an EMBL/GenBank/DDBJ whole genome shotgun (WGS) entry which is preliminary data.</text>
</comment>
<gene>
    <name evidence="1" type="ORF">M076_3826</name>
</gene>
<evidence type="ECO:0000313" key="1">
    <source>
        <dbReference type="EMBL" id="EXZ43145.1"/>
    </source>
</evidence>
<evidence type="ECO:0000313" key="2">
    <source>
        <dbReference type="Proteomes" id="UP000022272"/>
    </source>
</evidence>
<organism evidence="1 2">
    <name type="scientific">Bacteroides fragilis str. 2-F-2 #4</name>
    <dbReference type="NCBI Taxonomy" id="1339280"/>
    <lineage>
        <taxon>Bacteria</taxon>
        <taxon>Pseudomonadati</taxon>
        <taxon>Bacteroidota</taxon>
        <taxon>Bacteroidia</taxon>
        <taxon>Bacteroidales</taxon>
        <taxon>Bacteroidaceae</taxon>
        <taxon>Bacteroides</taxon>
    </lineage>
</organism>
<dbReference type="EMBL" id="JGDM01000082">
    <property type="protein sequence ID" value="EXZ43145.1"/>
    <property type="molecule type" value="Genomic_DNA"/>
</dbReference>
<sequence>MTYWKTRNFLPHFFVLQGIVRIFAPVTKRKENSYGKTNQGNSDTFRQ</sequence>